<protein>
    <submittedName>
        <fullName evidence="1">GIY-YIG nuclease family protein</fullName>
    </submittedName>
</protein>
<comment type="caution">
    <text evidence="1">The sequence shown here is derived from an EMBL/GenBank/DDBJ whole genome shotgun (WGS) entry which is preliminary data.</text>
</comment>
<dbReference type="InterPro" id="IPR035901">
    <property type="entry name" value="GIY-YIG_endonuc_sf"/>
</dbReference>
<dbReference type="RefSeq" id="WP_208846830.1">
    <property type="nucleotide sequence ID" value="NZ_JAGGDJ010000003.1"/>
</dbReference>
<keyword evidence="2" id="KW-1185">Reference proteome</keyword>
<organism evidence="1 2">
    <name type="scientific">Paenibacillus artemisiicola</name>
    <dbReference type="NCBI Taxonomy" id="1172618"/>
    <lineage>
        <taxon>Bacteria</taxon>
        <taxon>Bacillati</taxon>
        <taxon>Bacillota</taxon>
        <taxon>Bacilli</taxon>
        <taxon>Bacillales</taxon>
        <taxon>Paenibacillaceae</taxon>
        <taxon>Paenibacillus</taxon>
    </lineage>
</organism>
<accession>A0ABS3W665</accession>
<evidence type="ECO:0000313" key="1">
    <source>
        <dbReference type="EMBL" id="MBO7743797.1"/>
    </source>
</evidence>
<proteinExistence type="predicted"/>
<name>A0ABS3W665_9BACL</name>
<dbReference type="Gene3D" id="3.40.1440.10">
    <property type="entry name" value="GIY-YIG endonuclease"/>
    <property type="match status" value="1"/>
</dbReference>
<dbReference type="EMBL" id="JAGGDJ010000003">
    <property type="protein sequence ID" value="MBO7743797.1"/>
    <property type="molecule type" value="Genomic_DNA"/>
</dbReference>
<reference evidence="1 2" key="1">
    <citation type="submission" date="2021-03" db="EMBL/GenBank/DDBJ databases">
        <title>Paenibacillus artemisicola MWE-103 whole genome sequence.</title>
        <authorList>
            <person name="Ham Y.J."/>
        </authorList>
    </citation>
    <scope>NUCLEOTIDE SEQUENCE [LARGE SCALE GENOMIC DNA]</scope>
    <source>
        <strain evidence="1 2">MWE-103</strain>
    </source>
</reference>
<dbReference type="Proteomes" id="UP000670947">
    <property type="component" value="Unassembled WGS sequence"/>
</dbReference>
<gene>
    <name evidence="1" type="ORF">I8J29_06295</name>
</gene>
<evidence type="ECO:0000313" key="2">
    <source>
        <dbReference type="Proteomes" id="UP000670947"/>
    </source>
</evidence>
<dbReference type="CDD" id="cd10451">
    <property type="entry name" value="GIY-YIG_LuxR_like"/>
    <property type="match status" value="1"/>
</dbReference>
<sequence>MNRRKELQNEFGVKGRAMGVFQIVNGRDGKRYVASSPTLDSAWRREKFMLDAGSHPNSALQQAYKAQAGADFRFGIVERLALDDGAGQGGEEAEAGKPALGRGAVRAYRDALKRLERKWLDELRPYEPEGYNRAPAER</sequence>